<evidence type="ECO:0000313" key="2">
    <source>
        <dbReference type="EMBL" id="AEJ19061.1"/>
    </source>
</evidence>
<dbReference type="EMBL" id="CP002868">
    <property type="protein sequence ID" value="AEJ19061.1"/>
    <property type="molecule type" value="Genomic_DNA"/>
</dbReference>
<keyword evidence="3" id="KW-1185">Reference proteome</keyword>
<feature type="compositionally biased region" description="Basic and acidic residues" evidence="1">
    <location>
        <begin position="11"/>
        <end position="45"/>
    </location>
</feature>
<feature type="compositionally biased region" description="Polar residues" evidence="1">
    <location>
        <begin position="1"/>
        <end position="10"/>
    </location>
</feature>
<feature type="region of interest" description="Disordered" evidence="1">
    <location>
        <begin position="1"/>
        <end position="66"/>
    </location>
</feature>
<dbReference type="Proteomes" id="UP000000503">
    <property type="component" value="Chromosome"/>
</dbReference>
<sequence>MGNKPNSCKESSTDQAKDNEVSREERREVVVIHSTDESGEAEPRRPGGGKGSPEQRTDGGKHGGHA</sequence>
<name>F8F1K8_GRAC1</name>
<accession>F8F1K8</accession>
<feature type="compositionally biased region" description="Basic and acidic residues" evidence="1">
    <location>
        <begin position="53"/>
        <end position="66"/>
    </location>
</feature>
<dbReference type="KEGG" id="scd:Spica_0911"/>
<evidence type="ECO:0000313" key="3">
    <source>
        <dbReference type="Proteomes" id="UP000000503"/>
    </source>
</evidence>
<organism evidence="2 3">
    <name type="scientific">Gracilinema caldarium (strain ATCC 51460 / DSM 7334 / H1)</name>
    <name type="common">Treponema caldarium</name>
    <dbReference type="NCBI Taxonomy" id="744872"/>
    <lineage>
        <taxon>Bacteria</taxon>
        <taxon>Pseudomonadati</taxon>
        <taxon>Spirochaetota</taxon>
        <taxon>Spirochaetia</taxon>
        <taxon>Spirochaetales</taxon>
        <taxon>Breznakiellaceae</taxon>
        <taxon>Gracilinema</taxon>
    </lineage>
</organism>
<dbReference type="AlphaFoldDB" id="F8F1K8"/>
<proteinExistence type="predicted"/>
<gene>
    <name evidence="2" type="ordered locus">Spica_0911</name>
</gene>
<dbReference type="HOGENOM" id="CLU_2829998_0_0_12"/>
<evidence type="ECO:0000256" key="1">
    <source>
        <dbReference type="SAM" id="MobiDB-lite"/>
    </source>
</evidence>
<reference evidence="3" key="1">
    <citation type="journal article" date="2013" name="Stand. Genomic Sci.">
        <title>Genome sequence of the thermophilic fresh-water bacterium Spirochaeta caldaria type strain (H1(T)), reclassification of Spirochaeta caldaria, Spirochaeta stenostrepta, and Spirochaeta zuelzerae in the genus Treponema as Treponema caldaria comb. nov., Treponema stenostrepta comb. nov., and Treponema zuelzerae comb. nov., and emendation of the genus Treponema.</title>
        <authorList>
            <person name="Abt B."/>
            <person name="Goker M."/>
            <person name="Scheuner C."/>
            <person name="Han C."/>
            <person name="Lu M."/>
            <person name="Misra M."/>
            <person name="Lapidus A."/>
            <person name="Nolan M."/>
            <person name="Lucas S."/>
            <person name="Hammon N."/>
            <person name="Deshpande S."/>
            <person name="Cheng J.F."/>
            <person name="Tapia R."/>
            <person name="Goodwin L.A."/>
            <person name="Pitluck S."/>
            <person name="Liolios K."/>
            <person name="Pagani I."/>
            <person name="Ivanova N."/>
            <person name="Mavromatis K."/>
            <person name="Mikhailova N."/>
            <person name="Huntemann M."/>
            <person name="Pati A."/>
            <person name="Chen A."/>
            <person name="Palaniappan K."/>
            <person name="Land M."/>
            <person name="Hauser L."/>
            <person name="Jeffries C.D."/>
            <person name="Rohde M."/>
            <person name="Spring S."/>
            <person name="Gronow S."/>
            <person name="Detter J.C."/>
            <person name="Bristow J."/>
            <person name="Eisen J.A."/>
            <person name="Markowitz V."/>
            <person name="Hugenholtz P."/>
            <person name="Kyrpides N.C."/>
            <person name="Woyke T."/>
            <person name="Klenk H.P."/>
        </authorList>
    </citation>
    <scope>NUCLEOTIDE SEQUENCE</scope>
    <source>
        <strain evidence="3">ATCC 51460 / DSM 7334 / H1</strain>
    </source>
</reference>
<protein>
    <submittedName>
        <fullName evidence="2">Uncharacterized protein</fullName>
    </submittedName>
</protein>
<dbReference type="RefSeq" id="WP_013968372.1">
    <property type="nucleotide sequence ID" value="NC_015732.1"/>
</dbReference>